<dbReference type="OrthoDB" id="1752844at2"/>
<dbReference type="AlphaFoldDB" id="W8T5V4"/>
<gene>
    <name evidence="1" type="ORF">EAL2_c09310</name>
</gene>
<evidence type="ECO:0000313" key="1">
    <source>
        <dbReference type="EMBL" id="AHM56230.1"/>
    </source>
</evidence>
<dbReference type="PATRIC" id="fig|1286171.3.peg.881"/>
<dbReference type="RefSeq" id="WP_025435244.1">
    <property type="nucleotide sequence ID" value="NZ_CP007452.1"/>
</dbReference>
<protein>
    <recommendedName>
        <fullName evidence="3">ACT domain-containing protein</fullName>
    </recommendedName>
</protein>
<dbReference type="Proteomes" id="UP000019591">
    <property type="component" value="Chromosome"/>
</dbReference>
<dbReference type="Pfam" id="PF13710">
    <property type="entry name" value="ACT_5"/>
    <property type="match status" value="1"/>
</dbReference>
<name>W8T5V4_PEPAC</name>
<dbReference type="SUPFAM" id="SSF55021">
    <property type="entry name" value="ACT-like"/>
    <property type="match status" value="1"/>
</dbReference>
<keyword evidence="2" id="KW-1185">Reference proteome</keyword>
<reference evidence="1 2" key="1">
    <citation type="journal article" date="2014" name="Genome Announc.">
        <title>Complete Genome Sequence of Amino Acid-Utilizing Eubacterium acidaminophilum al-2 (DSM 3953).</title>
        <authorList>
            <person name="Poehlein A."/>
            <person name="Andreesen J.R."/>
            <person name="Daniel R."/>
        </authorList>
    </citation>
    <scope>NUCLEOTIDE SEQUENCE [LARGE SCALE GENOMIC DNA]</scope>
    <source>
        <strain evidence="1 2">DSM 3953</strain>
    </source>
</reference>
<dbReference type="Gene3D" id="3.30.70.260">
    <property type="match status" value="1"/>
</dbReference>
<accession>W8T5V4</accession>
<evidence type="ECO:0000313" key="2">
    <source>
        <dbReference type="Proteomes" id="UP000019591"/>
    </source>
</evidence>
<dbReference type="EMBL" id="CP007452">
    <property type="protein sequence ID" value="AHM56230.1"/>
    <property type="molecule type" value="Genomic_DNA"/>
</dbReference>
<dbReference type="InterPro" id="IPR045865">
    <property type="entry name" value="ACT-like_dom_sf"/>
</dbReference>
<dbReference type="STRING" id="1286171.EAL2_c09310"/>
<sequence length="80" mass="9169">MERMLSLKVESGMETLLRVVGVLRRKEFDIKNLQMDFSQCGGSSLLITLNDSEKQGLKQAIKQMEKLVDVYEITEFKGEN</sequence>
<dbReference type="eggNOG" id="ENOG50349F9">
    <property type="taxonomic scope" value="Bacteria"/>
</dbReference>
<dbReference type="KEGG" id="eac:EAL2_c09310"/>
<dbReference type="HOGENOM" id="CLU_2584504_0_0_9"/>
<proteinExistence type="predicted"/>
<evidence type="ECO:0008006" key="3">
    <source>
        <dbReference type="Google" id="ProtNLM"/>
    </source>
</evidence>
<organism evidence="1 2">
    <name type="scientific">Peptoclostridium acidaminophilum DSM 3953</name>
    <dbReference type="NCBI Taxonomy" id="1286171"/>
    <lineage>
        <taxon>Bacteria</taxon>
        <taxon>Bacillati</taxon>
        <taxon>Bacillota</taxon>
        <taxon>Clostridia</taxon>
        <taxon>Peptostreptococcales</taxon>
        <taxon>Peptoclostridiaceae</taxon>
        <taxon>Peptoclostridium</taxon>
    </lineage>
</organism>